<accession>A0AAU9PKR0</accession>
<name>A0AAU9PKR0_9ASTR</name>
<dbReference type="GO" id="GO:0006886">
    <property type="term" value="P:intracellular protein transport"/>
    <property type="evidence" value="ECO:0007669"/>
    <property type="project" value="InterPro"/>
</dbReference>
<evidence type="ECO:0000313" key="10">
    <source>
        <dbReference type="Proteomes" id="UP001157418"/>
    </source>
</evidence>
<keyword evidence="5" id="KW-0112">Calmodulin-binding</keyword>
<dbReference type="PANTHER" id="PTHR43243">
    <property type="entry name" value="INNER MEMBRANE TRANSPORTER YGJI-RELATED"/>
    <property type="match status" value="1"/>
</dbReference>
<evidence type="ECO:0000256" key="4">
    <source>
        <dbReference type="ARBA" id="ARBA00022692"/>
    </source>
</evidence>
<feature type="transmembrane region" description="Helical" evidence="8">
    <location>
        <begin position="432"/>
        <end position="448"/>
    </location>
</feature>
<dbReference type="Gene3D" id="2.60.40.640">
    <property type="match status" value="1"/>
</dbReference>
<evidence type="ECO:0000256" key="3">
    <source>
        <dbReference type="ARBA" id="ARBA00009100"/>
    </source>
</evidence>
<feature type="transmembrane region" description="Helical" evidence="8">
    <location>
        <begin position="455"/>
        <end position="481"/>
    </location>
</feature>
<feature type="transmembrane region" description="Helical" evidence="8">
    <location>
        <begin position="399"/>
        <end position="420"/>
    </location>
</feature>
<dbReference type="InterPro" id="IPR002293">
    <property type="entry name" value="AA/rel_permease1"/>
</dbReference>
<dbReference type="Gene3D" id="1.20.1740.10">
    <property type="entry name" value="Amino acid/polyamine transporter I"/>
    <property type="match status" value="1"/>
</dbReference>
<evidence type="ECO:0000256" key="6">
    <source>
        <dbReference type="ARBA" id="ARBA00022989"/>
    </source>
</evidence>
<comment type="similarity">
    <text evidence="3">Belongs to the VPS26 family.</text>
</comment>
<dbReference type="GO" id="GO:0005516">
    <property type="term" value="F:calmodulin binding"/>
    <property type="evidence" value="ECO:0007669"/>
    <property type="project" value="UniProtKB-KW"/>
</dbReference>
<gene>
    <name evidence="9" type="ORF">LVIROSA_LOCUS36326</name>
</gene>
<feature type="transmembrane region" description="Helical" evidence="8">
    <location>
        <begin position="366"/>
        <end position="387"/>
    </location>
</feature>
<dbReference type="InterPro" id="IPR000048">
    <property type="entry name" value="IQ_motif_EF-hand-BS"/>
</dbReference>
<comment type="similarity">
    <text evidence="2">Belongs to the amino acid-polyamine-organocation (APC) superfamily. Cationic amino acid transporter (CAT) (TC 2.A.3.3) family.</text>
</comment>
<organism evidence="9 10">
    <name type="scientific">Lactuca virosa</name>
    <dbReference type="NCBI Taxonomy" id="75947"/>
    <lineage>
        <taxon>Eukaryota</taxon>
        <taxon>Viridiplantae</taxon>
        <taxon>Streptophyta</taxon>
        <taxon>Embryophyta</taxon>
        <taxon>Tracheophyta</taxon>
        <taxon>Spermatophyta</taxon>
        <taxon>Magnoliopsida</taxon>
        <taxon>eudicotyledons</taxon>
        <taxon>Gunneridae</taxon>
        <taxon>Pentapetalae</taxon>
        <taxon>asterids</taxon>
        <taxon>campanulids</taxon>
        <taxon>Asterales</taxon>
        <taxon>Asteraceae</taxon>
        <taxon>Cichorioideae</taxon>
        <taxon>Cichorieae</taxon>
        <taxon>Lactucinae</taxon>
        <taxon>Lactuca</taxon>
    </lineage>
</organism>
<keyword evidence="10" id="KW-1185">Reference proteome</keyword>
<comment type="subcellular location">
    <subcellularLocation>
        <location evidence="1">Membrane</location>
        <topology evidence="1">Multi-pass membrane protein</topology>
    </subcellularLocation>
</comment>
<dbReference type="InterPro" id="IPR028934">
    <property type="entry name" value="Vps26-related"/>
</dbReference>
<sequence length="500" mass="53653">MKTVLFGKKSSKSNISKDASLDKKTSITLNTQSNDLVVDSTVISTPVCHVSNINGEQSQLEKSSSANLLNATNDDDLIRLEQAATKAQAAFRGYLVRLMHITRTLQETTIYFTPLTNIGAFKPSCNILVTLNDVKTRKLVPLKKDNGQISMVPLFQSQESIAGVISVDPMQGKKVEHNDIKIELLGQIEIYFDRGNFYDFTSLGNMITTSVNDFRKTNRIIIFIPLVDASVARVEGFQLAKRLSVFDLIVIGVGATIGAGVYTLVGTVAKEQTGPAITISFLIAGIVAGLLALCYAELACRCPSAGSAYHYSYLCVVEGVAWLIGWSLILEYTLGGAAVARGISPNTAVFFGCPDKLPAFLTRPTVLGIVVDPCATILVFIITGLLCTGIKESSLAQGIITTINVVALLFIIVVGGYIGFKTQWVGYKVPGGYFLYGANGVLVGSATVKNPQRDLPIGIGVSLFTCCVLYMLVSVVVIGLVPCSKLDPDTLSPLLLLVME</sequence>
<dbReference type="Pfam" id="PF03643">
    <property type="entry name" value="Vps26"/>
    <property type="match status" value="1"/>
</dbReference>
<evidence type="ECO:0000256" key="8">
    <source>
        <dbReference type="SAM" id="Phobius"/>
    </source>
</evidence>
<dbReference type="GO" id="GO:0015171">
    <property type="term" value="F:amino acid transmembrane transporter activity"/>
    <property type="evidence" value="ECO:0007669"/>
    <property type="project" value="TreeGrafter"/>
</dbReference>
<dbReference type="AlphaFoldDB" id="A0AAU9PKR0"/>
<protein>
    <submittedName>
        <fullName evidence="9">Uncharacterized protein</fullName>
    </submittedName>
</protein>
<feature type="transmembrane region" description="Helical" evidence="8">
    <location>
        <begin position="308"/>
        <end position="329"/>
    </location>
</feature>
<dbReference type="SMART" id="SM00015">
    <property type="entry name" value="IQ"/>
    <property type="match status" value="1"/>
</dbReference>
<dbReference type="Proteomes" id="UP001157418">
    <property type="component" value="Unassembled WGS sequence"/>
</dbReference>
<keyword evidence="4 8" id="KW-0812">Transmembrane</keyword>
<evidence type="ECO:0000313" key="9">
    <source>
        <dbReference type="EMBL" id="CAH1450937.1"/>
    </source>
</evidence>
<evidence type="ECO:0000256" key="5">
    <source>
        <dbReference type="ARBA" id="ARBA00022860"/>
    </source>
</evidence>
<keyword evidence="7 8" id="KW-0472">Membrane</keyword>
<dbReference type="CDD" id="cd23767">
    <property type="entry name" value="IQCD"/>
    <property type="match status" value="1"/>
</dbReference>
<dbReference type="GO" id="GO:0016020">
    <property type="term" value="C:membrane"/>
    <property type="evidence" value="ECO:0007669"/>
    <property type="project" value="UniProtKB-SubCell"/>
</dbReference>
<comment type="caution">
    <text evidence="9">The sequence shown here is derived from an EMBL/GenBank/DDBJ whole genome shotgun (WGS) entry which is preliminary data.</text>
</comment>
<dbReference type="PANTHER" id="PTHR43243:SF15">
    <property type="entry name" value="CATIONIC AMINO ACID TRANSPORTER 4, VACUOLAR"/>
    <property type="match status" value="1"/>
</dbReference>
<dbReference type="PROSITE" id="PS50096">
    <property type="entry name" value="IQ"/>
    <property type="match status" value="1"/>
</dbReference>
<evidence type="ECO:0000256" key="1">
    <source>
        <dbReference type="ARBA" id="ARBA00004141"/>
    </source>
</evidence>
<dbReference type="EMBL" id="CAKMRJ010005634">
    <property type="protein sequence ID" value="CAH1450937.1"/>
    <property type="molecule type" value="Genomic_DNA"/>
</dbReference>
<keyword evidence="6 8" id="KW-1133">Transmembrane helix</keyword>
<feature type="transmembrane region" description="Helical" evidence="8">
    <location>
        <begin position="243"/>
        <end position="265"/>
    </location>
</feature>
<dbReference type="InterPro" id="IPR014752">
    <property type="entry name" value="Arrestin-like_C"/>
</dbReference>
<dbReference type="Pfam" id="PF13520">
    <property type="entry name" value="AA_permease_2"/>
    <property type="match status" value="1"/>
</dbReference>
<evidence type="ECO:0000256" key="2">
    <source>
        <dbReference type="ARBA" id="ARBA00008572"/>
    </source>
</evidence>
<feature type="transmembrane region" description="Helical" evidence="8">
    <location>
        <begin position="277"/>
        <end position="296"/>
    </location>
</feature>
<proteinExistence type="inferred from homology"/>
<reference evidence="9 10" key="1">
    <citation type="submission" date="2022-01" db="EMBL/GenBank/DDBJ databases">
        <authorList>
            <person name="Xiong W."/>
            <person name="Schranz E."/>
        </authorList>
    </citation>
    <scope>NUCLEOTIDE SEQUENCE [LARGE SCALE GENOMIC DNA]</scope>
</reference>
<evidence type="ECO:0000256" key="7">
    <source>
        <dbReference type="ARBA" id="ARBA00023136"/>
    </source>
</evidence>